<sequence>MFHSPSTPPSTYIYPSSTGTMKVSFVFAMLSAAAAVVALPATGTVKEVSNVVERAAAVNAAATTKPKKDKKIKVKPEVVPAAVKPVPTPASKSPKWSKNTHPKENVPKDFGKKKTGK</sequence>
<evidence type="ECO:0000256" key="1">
    <source>
        <dbReference type="SAM" id="MobiDB-lite"/>
    </source>
</evidence>
<keyword evidence="2" id="KW-0812">Transmembrane</keyword>
<dbReference type="EMBL" id="JAGPXD010000002">
    <property type="protein sequence ID" value="KAH7368460.1"/>
    <property type="molecule type" value="Genomic_DNA"/>
</dbReference>
<gene>
    <name evidence="3" type="ORF">B0T11DRAFT_337613</name>
</gene>
<feature type="compositionally biased region" description="Basic and acidic residues" evidence="1">
    <location>
        <begin position="101"/>
        <end position="117"/>
    </location>
</feature>
<feature type="transmembrane region" description="Helical" evidence="2">
    <location>
        <begin position="20"/>
        <end position="39"/>
    </location>
</feature>
<evidence type="ECO:0000256" key="2">
    <source>
        <dbReference type="SAM" id="Phobius"/>
    </source>
</evidence>
<protein>
    <submittedName>
        <fullName evidence="3">Uncharacterized protein</fullName>
    </submittedName>
</protein>
<comment type="caution">
    <text evidence="3">The sequence shown here is derived from an EMBL/GenBank/DDBJ whole genome shotgun (WGS) entry which is preliminary data.</text>
</comment>
<feature type="compositionally biased region" description="Low complexity" evidence="1">
    <location>
        <begin position="77"/>
        <end position="92"/>
    </location>
</feature>
<evidence type="ECO:0000313" key="3">
    <source>
        <dbReference type="EMBL" id="KAH7368460.1"/>
    </source>
</evidence>
<dbReference type="AlphaFoldDB" id="A0A8K0X6L9"/>
<dbReference type="Proteomes" id="UP000813385">
    <property type="component" value="Unassembled WGS sequence"/>
</dbReference>
<name>A0A8K0X6L9_9PEZI</name>
<keyword evidence="2" id="KW-1133">Transmembrane helix</keyword>
<proteinExistence type="predicted"/>
<feature type="region of interest" description="Disordered" evidence="1">
    <location>
        <begin position="67"/>
        <end position="117"/>
    </location>
</feature>
<accession>A0A8K0X6L9</accession>
<keyword evidence="4" id="KW-1185">Reference proteome</keyword>
<organism evidence="3 4">
    <name type="scientific">Plectosphaerella cucumerina</name>
    <dbReference type="NCBI Taxonomy" id="40658"/>
    <lineage>
        <taxon>Eukaryota</taxon>
        <taxon>Fungi</taxon>
        <taxon>Dikarya</taxon>
        <taxon>Ascomycota</taxon>
        <taxon>Pezizomycotina</taxon>
        <taxon>Sordariomycetes</taxon>
        <taxon>Hypocreomycetidae</taxon>
        <taxon>Glomerellales</taxon>
        <taxon>Plectosphaerellaceae</taxon>
        <taxon>Plectosphaerella</taxon>
    </lineage>
</organism>
<keyword evidence="2" id="KW-0472">Membrane</keyword>
<evidence type="ECO:0000313" key="4">
    <source>
        <dbReference type="Proteomes" id="UP000813385"/>
    </source>
</evidence>
<reference evidence="3" key="1">
    <citation type="journal article" date="2021" name="Nat. Commun.">
        <title>Genetic determinants of endophytism in the Arabidopsis root mycobiome.</title>
        <authorList>
            <person name="Mesny F."/>
            <person name="Miyauchi S."/>
            <person name="Thiergart T."/>
            <person name="Pickel B."/>
            <person name="Atanasova L."/>
            <person name="Karlsson M."/>
            <person name="Huettel B."/>
            <person name="Barry K.W."/>
            <person name="Haridas S."/>
            <person name="Chen C."/>
            <person name="Bauer D."/>
            <person name="Andreopoulos W."/>
            <person name="Pangilinan J."/>
            <person name="LaButti K."/>
            <person name="Riley R."/>
            <person name="Lipzen A."/>
            <person name="Clum A."/>
            <person name="Drula E."/>
            <person name="Henrissat B."/>
            <person name="Kohler A."/>
            <person name="Grigoriev I.V."/>
            <person name="Martin F.M."/>
            <person name="Hacquard S."/>
        </authorList>
    </citation>
    <scope>NUCLEOTIDE SEQUENCE</scope>
    <source>
        <strain evidence="3">MPI-CAGE-AT-0016</strain>
    </source>
</reference>